<dbReference type="AlphaFoldDB" id="A0A8S3UWS8"/>
<name>A0A8S3UWS8_MYTED</name>
<evidence type="ECO:0000256" key="1">
    <source>
        <dbReference type="PROSITE-ProRule" id="PRU00024"/>
    </source>
</evidence>
<dbReference type="EMBL" id="CAJPWZ010002875">
    <property type="protein sequence ID" value="CAG2246604.1"/>
    <property type="molecule type" value="Genomic_DNA"/>
</dbReference>
<gene>
    <name evidence="3" type="ORF">MEDL_58561</name>
</gene>
<evidence type="ECO:0000259" key="2">
    <source>
        <dbReference type="PROSITE" id="PS50119"/>
    </source>
</evidence>
<feature type="domain" description="B box-type" evidence="2">
    <location>
        <begin position="10"/>
        <end position="53"/>
    </location>
</feature>
<dbReference type="PROSITE" id="PS50119">
    <property type="entry name" value="ZF_BBOX"/>
    <property type="match status" value="1"/>
</dbReference>
<dbReference type="Gene3D" id="2.120.10.30">
    <property type="entry name" value="TolB, C-terminal domain"/>
    <property type="match status" value="1"/>
</dbReference>
<dbReference type="GO" id="GO:0008270">
    <property type="term" value="F:zinc ion binding"/>
    <property type="evidence" value="ECO:0007669"/>
    <property type="project" value="UniProtKB-KW"/>
</dbReference>
<dbReference type="InterPro" id="IPR000315">
    <property type="entry name" value="Znf_B-box"/>
</dbReference>
<dbReference type="SUPFAM" id="SSF63825">
    <property type="entry name" value="YWTD domain"/>
    <property type="match status" value="1"/>
</dbReference>
<keyword evidence="1" id="KW-0479">Metal-binding</keyword>
<comment type="caution">
    <text evidence="3">The sequence shown here is derived from an EMBL/GenBank/DDBJ whole genome shotgun (WGS) entry which is preliminary data.</text>
</comment>
<evidence type="ECO:0000313" key="4">
    <source>
        <dbReference type="Proteomes" id="UP000683360"/>
    </source>
</evidence>
<proteinExistence type="predicted"/>
<organism evidence="3 4">
    <name type="scientific">Mytilus edulis</name>
    <name type="common">Blue mussel</name>
    <dbReference type="NCBI Taxonomy" id="6550"/>
    <lineage>
        <taxon>Eukaryota</taxon>
        <taxon>Metazoa</taxon>
        <taxon>Spiralia</taxon>
        <taxon>Lophotrochozoa</taxon>
        <taxon>Mollusca</taxon>
        <taxon>Bivalvia</taxon>
        <taxon>Autobranchia</taxon>
        <taxon>Pteriomorphia</taxon>
        <taxon>Mytilida</taxon>
        <taxon>Mytiloidea</taxon>
        <taxon>Mytilidae</taxon>
        <taxon>Mytilinae</taxon>
        <taxon>Mytilus</taxon>
    </lineage>
</organism>
<protein>
    <recommendedName>
        <fullName evidence="2">B box-type domain-containing protein</fullName>
    </recommendedName>
</protein>
<dbReference type="InterPro" id="IPR011042">
    <property type="entry name" value="6-blade_b-propeller_TolB-like"/>
</dbReference>
<keyword evidence="1" id="KW-0863">Zinc-finger</keyword>
<evidence type="ECO:0000313" key="3">
    <source>
        <dbReference type="EMBL" id="CAG2246604.1"/>
    </source>
</evidence>
<dbReference type="OrthoDB" id="10250935at2759"/>
<keyword evidence="4" id="KW-1185">Reference proteome</keyword>
<accession>A0A8S3UWS8</accession>
<reference evidence="3" key="1">
    <citation type="submission" date="2021-03" db="EMBL/GenBank/DDBJ databases">
        <authorList>
            <person name="Bekaert M."/>
        </authorList>
    </citation>
    <scope>NUCLEOTIDE SEQUENCE</scope>
</reference>
<dbReference type="Pfam" id="PF22586">
    <property type="entry name" value="ANCHR-like_BBOX"/>
    <property type="match status" value="1"/>
</dbReference>
<sequence length="179" mass="19694">MASNWSLCGVCENLQITKSSVVWCSECGEGLCGDCKEHHSISKGTTSHETVAIDEYKNVTDGSLANRANGCLIFCAREKGMKKISLSDESITNVINNKLSTLAYVTTFGDKLFYTNYTDDSVTCCNYHGNILWKFCDTSVLKSPFGISVDHDGNVFVVGRLTHNVVVISPDGQRCRQLF</sequence>
<keyword evidence="1" id="KW-0862">Zinc</keyword>
<dbReference type="Proteomes" id="UP000683360">
    <property type="component" value="Unassembled WGS sequence"/>
</dbReference>